<evidence type="ECO:0000313" key="2">
    <source>
        <dbReference type="EMBL" id="GLJ62828.1"/>
    </source>
</evidence>
<feature type="region of interest" description="Disordered" evidence="1">
    <location>
        <begin position="1"/>
        <end position="79"/>
    </location>
</feature>
<organism evidence="2 3">
    <name type="scientific">Microbacterium barkeri</name>
    <dbReference type="NCBI Taxonomy" id="33917"/>
    <lineage>
        <taxon>Bacteria</taxon>
        <taxon>Bacillati</taxon>
        <taxon>Actinomycetota</taxon>
        <taxon>Actinomycetes</taxon>
        <taxon>Micrococcales</taxon>
        <taxon>Microbacteriaceae</taxon>
        <taxon>Microbacterium</taxon>
    </lineage>
</organism>
<gene>
    <name evidence="2" type="ORF">GCM10017576_29590</name>
</gene>
<dbReference type="Proteomes" id="UP001142462">
    <property type="component" value="Unassembled WGS sequence"/>
</dbReference>
<proteinExistence type="predicted"/>
<dbReference type="AlphaFoldDB" id="A0A9W6H669"/>
<protein>
    <submittedName>
        <fullName evidence="2">Uncharacterized protein</fullName>
    </submittedName>
</protein>
<reference evidence="2" key="2">
    <citation type="submission" date="2023-01" db="EMBL/GenBank/DDBJ databases">
        <authorList>
            <person name="Sun Q."/>
            <person name="Evtushenko L."/>
        </authorList>
    </citation>
    <scope>NUCLEOTIDE SEQUENCE</scope>
    <source>
        <strain evidence="2">VKM Ac-1020</strain>
    </source>
</reference>
<feature type="compositionally biased region" description="Basic and acidic residues" evidence="1">
    <location>
        <begin position="55"/>
        <end position="78"/>
    </location>
</feature>
<dbReference type="RefSeq" id="WP_271174507.1">
    <property type="nucleotide sequence ID" value="NZ_BSEJ01000018.1"/>
</dbReference>
<feature type="compositionally biased region" description="Basic and acidic residues" evidence="1">
    <location>
        <begin position="1"/>
        <end position="11"/>
    </location>
</feature>
<dbReference type="EMBL" id="BSEJ01000018">
    <property type="protein sequence ID" value="GLJ62828.1"/>
    <property type="molecule type" value="Genomic_DNA"/>
</dbReference>
<keyword evidence="3" id="KW-1185">Reference proteome</keyword>
<evidence type="ECO:0000313" key="3">
    <source>
        <dbReference type="Proteomes" id="UP001142462"/>
    </source>
</evidence>
<sequence>MTSEQHDRAAHEVPAGRGGADSGAADLVDVEGTAPASPEEGDQNDIAGVGPAGPEDDRGLQTEPREDTHDTTSDERVRGILVQVQGDLATGRASEEELRRMLRRRLDDAGIELGDEQFDGLIREAVSGEPDTTIEGAEPGADA</sequence>
<name>A0A9W6H669_9MICO</name>
<accession>A0A9W6H669</accession>
<comment type="caution">
    <text evidence="2">The sequence shown here is derived from an EMBL/GenBank/DDBJ whole genome shotgun (WGS) entry which is preliminary data.</text>
</comment>
<reference evidence="2" key="1">
    <citation type="journal article" date="2014" name="Int. J. Syst. Evol. Microbiol.">
        <title>Complete genome sequence of Corynebacterium casei LMG S-19264T (=DSM 44701T), isolated from a smear-ripened cheese.</title>
        <authorList>
            <consortium name="US DOE Joint Genome Institute (JGI-PGF)"/>
            <person name="Walter F."/>
            <person name="Albersmeier A."/>
            <person name="Kalinowski J."/>
            <person name="Ruckert C."/>
        </authorList>
    </citation>
    <scope>NUCLEOTIDE SEQUENCE</scope>
    <source>
        <strain evidence="2">VKM Ac-1020</strain>
    </source>
</reference>
<evidence type="ECO:0000256" key="1">
    <source>
        <dbReference type="SAM" id="MobiDB-lite"/>
    </source>
</evidence>